<feature type="compositionally biased region" description="Pro residues" evidence="1">
    <location>
        <begin position="1112"/>
        <end position="1133"/>
    </location>
</feature>
<name>A0A813E4H4_POLGL</name>
<feature type="region of interest" description="Disordered" evidence="1">
    <location>
        <begin position="1543"/>
        <end position="1576"/>
    </location>
</feature>
<dbReference type="OrthoDB" id="444970at2759"/>
<feature type="compositionally biased region" description="Pro residues" evidence="1">
    <location>
        <begin position="1276"/>
        <end position="1286"/>
    </location>
</feature>
<feature type="region of interest" description="Disordered" evidence="1">
    <location>
        <begin position="1188"/>
        <end position="1209"/>
    </location>
</feature>
<feature type="transmembrane region" description="Helical" evidence="2">
    <location>
        <begin position="897"/>
        <end position="920"/>
    </location>
</feature>
<feature type="non-terminal residue" evidence="4">
    <location>
        <position position="1"/>
    </location>
</feature>
<evidence type="ECO:0000256" key="1">
    <source>
        <dbReference type="SAM" id="MobiDB-lite"/>
    </source>
</evidence>
<feature type="transmembrane region" description="Helical" evidence="2">
    <location>
        <begin position="1007"/>
        <end position="1031"/>
    </location>
</feature>
<feature type="region of interest" description="Disordered" evidence="1">
    <location>
        <begin position="1097"/>
        <end position="1162"/>
    </location>
</feature>
<keyword evidence="2" id="KW-0812">Transmembrane</keyword>
<sequence>MDGIAGKKSRNLYLPPNALLPVQYYMFTVRGKVTMTNGTLVTILENEISADVSTILGPLNVRYYGGTGFSASGKRIIVVDFKPSRDPSDPQDKLAEPAYSYSCQKFGTTQPCFADSAPSNQEGGEVSSFRRLATSIILNAVPCVKVTNPETGLLRTFNYRSQDYNHAGAISYPPLSQYLQYCFSGPTILVIRENVLSPGEYMLVVNITKTVQGLVRTASTSLVLKVIQATGVDAGRAPLITIDVQTPQPIVVSATLRLQGQVTNPANDTTYSYKWIASRFGFNPAYNAEMASLDPTYSVQTYDFVPMIESDFNFSDAGQVRTPGGSRYLTIAPNALGPGMQYKLKLEVTDNLLLSQGVPDPIAFAEVVFGSLGLPPSGGRIIASNLSGIALETNFLLSMVGWGGEDIPLSYRFGYRQNYLDPYAETTYLNSVYIDRSYMTTRLPAGLTGSSNGLQVIGSVSSSVGTTAFTAIELSVTAPTSETYAALLQEAANMDPETALLVATMAAQSEVVSADADSLEKLRVGVMAKTLGSGSGDVSLSADFVSANLNLLIEVAGKGVQTDEVVDTLGLLVNLSVDGGYISADNSMGSQYSIDVASSLLAVVDALLPGQAPALTVSAARRLKGGRGQAGQDRGLWNPPPSQRRLQGSFVDRRSPSQKYSHYKRLIVYEQTVSKTLLAQVYPGEVPTNFSLRGQDIYVGKDYTQASLAQSAIRSQFSLPSLDQPDMPAIFNYRYVQYKKFPYDFMVLPANRSLDAPSDNNDSSLVPYQKYEPTQRLWHAMSLEITDETGNSTGSELVDRSLINGSYAMLPKVAAYDTYENGNVEFPSTCFAVDLGSNVNLAIFDPRGSLFSEDSCITVHLGDFVVFADDLASSLGVFEKLGDDFVIGQFVDEYKSMAMVSSTVFVIVMGFIAAAAAFIVDSKSDDKVIPIDMVKSDVIDLPDPHEKVIGTMTFSFRRNHLIFGLGFRHKRLNRERRVYTLVATLLGTEAITTTLHSVLGMNAEEQYVATGLVAGVLMFPLVQLMQFLWVWRPETRILPSPPSRSAPAAPIPLHEQAQPAQFKIKIPNRPAVGKIRAPLKTAAPRAPSSFALPAMPTLQLSQPGAPGLPKITPQPPPRRPNLPPRPPQEPPPSGHLLTASTSSLRPGVPAIENEGGFGNGVPGSVGPWGLTLPELPPLPQGSLKALADGRPVPLPPKRPGAGPRPPQAPPPMSKMFFAVPKGVHLPVPPVPPLSSAATMRPLGGPALPKLPPMLRRPPEQLSSVRIGGDSARHMAAPPPPPVPPPKAAGMQGFGPLPPATPREDNDPTDFPLLPGQLGSEEVSAETPRVLPPVPPPPGPGWGVAPGTFGVHEDVEAEIIDRTFARDPEHTMMPPSRTNSQLPSPSGMFPLGLRAPPLPPGGQSGQMPAMPDLPGMMQSSFPLPEGMQPPPPSMAFSQSMAPPMPPPTWGPQENALALPPLRLAPGGAIRLLTPPKHAPLELPGTILMKVPQVQRHQQGLAPPPPPPSGPPSMPGQLAKASKPCPPEEGEPVIKVRQLAKMNNEGVISNSRAPPRPPPKMPAWALQPRAPSGPPPSHAIVLSKARDSQTQAIISKAKAPSLE</sequence>
<protein>
    <recommendedName>
        <fullName evidence="3">PKD/REJ-like domain-containing protein</fullName>
    </recommendedName>
</protein>
<dbReference type="EMBL" id="CAJNNV010008267">
    <property type="protein sequence ID" value="CAE8595982.1"/>
    <property type="molecule type" value="Genomic_DNA"/>
</dbReference>
<dbReference type="Pfam" id="PF02010">
    <property type="entry name" value="REJ"/>
    <property type="match status" value="1"/>
</dbReference>
<evidence type="ECO:0000256" key="2">
    <source>
        <dbReference type="SAM" id="Phobius"/>
    </source>
</evidence>
<evidence type="ECO:0000313" key="5">
    <source>
        <dbReference type="Proteomes" id="UP000654075"/>
    </source>
</evidence>
<gene>
    <name evidence="4" type="ORF">PGLA1383_LOCUS14460</name>
</gene>
<keyword evidence="2" id="KW-1133">Transmembrane helix</keyword>
<proteinExistence type="predicted"/>
<dbReference type="PANTHER" id="PTHR24216">
    <property type="entry name" value="PAXILLIN-RELATED"/>
    <property type="match status" value="1"/>
</dbReference>
<keyword evidence="5" id="KW-1185">Reference proteome</keyword>
<keyword evidence="2" id="KW-0472">Membrane</keyword>
<reference evidence="4" key="1">
    <citation type="submission" date="2021-02" db="EMBL/GenBank/DDBJ databases">
        <authorList>
            <person name="Dougan E. K."/>
            <person name="Rhodes N."/>
            <person name="Thang M."/>
            <person name="Chan C."/>
        </authorList>
    </citation>
    <scope>NUCLEOTIDE SEQUENCE</scope>
</reference>
<dbReference type="InterPro" id="IPR002859">
    <property type="entry name" value="PKD/REJ-like"/>
</dbReference>
<feature type="domain" description="PKD/REJ-like" evidence="3">
    <location>
        <begin position="13"/>
        <end position="509"/>
    </location>
</feature>
<feature type="region of interest" description="Disordered" evidence="1">
    <location>
        <begin position="1492"/>
        <end position="1528"/>
    </location>
</feature>
<feature type="compositionally biased region" description="Pro residues" evidence="1">
    <location>
        <begin position="1192"/>
        <end position="1209"/>
    </location>
</feature>
<dbReference type="Proteomes" id="UP000654075">
    <property type="component" value="Unassembled WGS sequence"/>
</dbReference>
<organism evidence="4 5">
    <name type="scientific">Polarella glacialis</name>
    <name type="common">Dinoflagellate</name>
    <dbReference type="NCBI Taxonomy" id="89957"/>
    <lineage>
        <taxon>Eukaryota</taxon>
        <taxon>Sar</taxon>
        <taxon>Alveolata</taxon>
        <taxon>Dinophyceae</taxon>
        <taxon>Suessiales</taxon>
        <taxon>Suessiaceae</taxon>
        <taxon>Polarella</taxon>
    </lineage>
</organism>
<feature type="compositionally biased region" description="Pro residues" evidence="1">
    <location>
        <begin position="1500"/>
        <end position="1512"/>
    </location>
</feature>
<evidence type="ECO:0000259" key="3">
    <source>
        <dbReference type="Pfam" id="PF02010"/>
    </source>
</evidence>
<feature type="region of interest" description="Disordered" evidence="1">
    <location>
        <begin position="626"/>
        <end position="656"/>
    </location>
</feature>
<feature type="region of interest" description="Disordered" evidence="1">
    <location>
        <begin position="1269"/>
        <end position="1327"/>
    </location>
</feature>
<evidence type="ECO:0000313" key="4">
    <source>
        <dbReference type="EMBL" id="CAE8595982.1"/>
    </source>
</evidence>
<accession>A0A813E4H4</accession>
<comment type="caution">
    <text evidence="4">The sequence shown here is derived from an EMBL/GenBank/DDBJ whole genome shotgun (WGS) entry which is preliminary data.</text>
</comment>